<proteinExistence type="predicted"/>
<comment type="cofactor">
    <cofactor evidence="1 9">
        <name>thiamine diphosphate</name>
        <dbReference type="ChEBI" id="CHEBI:58937"/>
    </cofactor>
</comment>
<evidence type="ECO:0000256" key="1">
    <source>
        <dbReference type="ARBA" id="ARBA00001964"/>
    </source>
</evidence>
<evidence type="ECO:0000313" key="12">
    <source>
        <dbReference type="EMBL" id="MBK6265585.1"/>
    </source>
</evidence>
<dbReference type="GO" id="GO:0005509">
    <property type="term" value="F:calcium ion binding"/>
    <property type="evidence" value="ECO:0007669"/>
    <property type="project" value="InterPro"/>
</dbReference>
<comment type="function">
    <text evidence="2 9">Component of the pyruvate dehydrogenase (PDH) complex, that catalyzes the overall conversion of pyruvate to acetyl-CoA and CO(2).</text>
</comment>
<evidence type="ECO:0000256" key="3">
    <source>
        <dbReference type="ARBA" id="ARBA00012281"/>
    </source>
</evidence>
<name>A0A935C8M7_9BACT</name>
<organism evidence="12 13">
    <name type="scientific">Marivirga aurantiaca</name>
    <dbReference type="NCBI Taxonomy" id="2802615"/>
    <lineage>
        <taxon>Bacteria</taxon>
        <taxon>Pseudomonadati</taxon>
        <taxon>Bacteroidota</taxon>
        <taxon>Cytophagia</taxon>
        <taxon>Cytophagales</taxon>
        <taxon>Marivirgaceae</taxon>
        <taxon>Marivirga</taxon>
    </lineage>
</organism>
<dbReference type="InterPro" id="IPR005474">
    <property type="entry name" value="Transketolase_N"/>
</dbReference>
<feature type="binding site" evidence="10">
    <location>
        <position position="230"/>
    </location>
    <ligand>
        <name>Mg(2+)</name>
        <dbReference type="ChEBI" id="CHEBI:18420"/>
    </ligand>
</feature>
<feature type="binding site" evidence="10">
    <location>
        <position position="262"/>
    </location>
    <ligand>
        <name>Mg(2+)</name>
        <dbReference type="ChEBI" id="CHEBI:18420"/>
    </ligand>
</feature>
<evidence type="ECO:0000256" key="6">
    <source>
        <dbReference type="ARBA" id="ARBA00023052"/>
    </source>
</evidence>
<evidence type="ECO:0000256" key="4">
    <source>
        <dbReference type="ARBA" id="ARBA00017172"/>
    </source>
</evidence>
<evidence type="ECO:0000256" key="5">
    <source>
        <dbReference type="ARBA" id="ARBA00023002"/>
    </source>
</evidence>
<dbReference type="Gene3D" id="3.40.50.970">
    <property type="match status" value="2"/>
</dbReference>
<dbReference type="PANTHER" id="PTHR43825:SF3">
    <property type="entry name" value="PYRUVATE DEHYDROGENASE E1 COMPONENT"/>
    <property type="match status" value="1"/>
</dbReference>
<keyword evidence="6 9" id="KW-0786">Thiamine pyrophosphate</keyword>
<dbReference type="Pfam" id="PF17831">
    <property type="entry name" value="PDH_E1_M"/>
    <property type="match status" value="1"/>
</dbReference>
<keyword evidence="10" id="KW-0460">Magnesium</keyword>
<dbReference type="SUPFAM" id="SSF52518">
    <property type="entry name" value="Thiamin diphosphate-binding fold (THDP-binding)"/>
    <property type="match status" value="2"/>
</dbReference>
<evidence type="ECO:0000256" key="2">
    <source>
        <dbReference type="ARBA" id="ARBA00003157"/>
    </source>
</evidence>
<dbReference type="Proteomes" id="UP000611723">
    <property type="component" value="Unassembled WGS sequence"/>
</dbReference>
<evidence type="ECO:0000313" key="13">
    <source>
        <dbReference type="Proteomes" id="UP000611723"/>
    </source>
</evidence>
<keyword evidence="13" id="KW-1185">Reference proteome</keyword>
<sequence>MANNENAENYEVENLEWLESLRYVLENEPEERVQELLELLRNEAERHGTSFIQPFNTPYINTIPAEEEMAYPGDLEIEKKLLGMIRWNAMAMVVKANKEDEGIGGHISTYASIANLWEVGFNHFFKVHENEKSDIIYFQGHASPGVYARAFLEGRLTEEQLLNFRHELRSEKGLTSYPHPHLMPDFWSFPTVSMGLSPIMAIYQARFNKYLKNRGLIDEDKQKVWTFLGDGEMDEPESTGALRIAARDKLDNLIFVVNCNLQRLDGPVVGNGKVIQELEALFKGAGWNVIKVLWGRDWDPLFNQDEKGKIIKQLNEIPDGQLQKLAYSDGDYIRDEFFGKDEELKELVSNYSDRELQRLKRGGHDPVKIYNAYRTATEHKGQPTVILAQTIKGYGQGDAGEASNVTHQQKKLDKEALRHFRDRFKVAISDEDLEEIPFVKPDKGSIEMKYLLQKRQEAGGNIPQRKDKSDRIKEPDEAIFEDFLKGSGDEEAATTMVMIQLLGKLLKDDNIGKLVIPIIPDESRTFGMESLFRQVGIYASGGQQYEPVDKESLLYYREAKDGAILEEGITEAGCISEFIAAGTANYTHGINTIPFYFFYSMFGFQRIGDLIWAAADAGAKGFLIGGISGRASMPGEGLQHQDGQSHAYAMAFPRLMAYDPAFAFELAVIVQDGIKRMYVEKENIFYYITVGNDTYKMPEMPDEENRKGILKGMYRFRKSSNKKRKRKAHLFGSGAIMTQVLKAADLLEEEYKVSADVWSITSYKALYDDAIDVERKNRLHAQLNEQPNYIQECLQEEEGVFIAVSDYLKVLPESIDKWFPGKLTALGTDGFGRSDNREHLREFFEVDYHHIAFAALYDLAGKGQLELEELKQAAKDLGIDPDKANPRAS</sequence>
<feature type="domain" description="EF-hand" evidence="11">
    <location>
        <begin position="855"/>
        <end position="880"/>
    </location>
</feature>
<dbReference type="InterPro" id="IPR041621">
    <property type="entry name" value="PDH_E1_M"/>
</dbReference>
<dbReference type="Gene3D" id="3.40.50.920">
    <property type="match status" value="1"/>
</dbReference>
<keyword evidence="7 9" id="KW-0670">Pyruvate</keyword>
<dbReference type="EMBL" id="JAEQBW010000004">
    <property type="protein sequence ID" value="MBK6265585.1"/>
    <property type="molecule type" value="Genomic_DNA"/>
</dbReference>
<dbReference type="PIRSF" id="PIRSF000156">
    <property type="entry name" value="Pyruvate_dh_E1"/>
    <property type="match status" value="1"/>
</dbReference>
<dbReference type="PANTHER" id="PTHR43825">
    <property type="entry name" value="PYRUVATE DEHYDROGENASE E1 COMPONENT"/>
    <property type="match status" value="1"/>
</dbReference>
<evidence type="ECO:0000256" key="10">
    <source>
        <dbReference type="PIRSR" id="PIRSR000156-1"/>
    </source>
</evidence>
<keyword evidence="5 9" id="KW-0560">Oxidoreductase</keyword>
<comment type="cofactor">
    <cofactor evidence="10">
        <name>Mg(2+)</name>
        <dbReference type="ChEBI" id="CHEBI:18420"/>
    </cofactor>
</comment>
<accession>A0A935C8M7</accession>
<dbReference type="Pfam" id="PF00456">
    <property type="entry name" value="Transketolase_N"/>
    <property type="match status" value="1"/>
</dbReference>
<gene>
    <name evidence="12" type="primary">aceE</name>
    <name evidence="12" type="ORF">JKA74_11100</name>
</gene>
<dbReference type="CDD" id="cd02017">
    <property type="entry name" value="TPP_E1_EcPDC_like"/>
    <property type="match status" value="1"/>
</dbReference>
<dbReference type="EC" id="1.2.4.1" evidence="3 9"/>
<reference evidence="12" key="1">
    <citation type="submission" date="2021-01" db="EMBL/GenBank/DDBJ databases">
        <title>Marivirga aurantiaca sp. nov., isolated from intertidal surface sediments.</title>
        <authorList>
            <person name="Zhang M."/>
        </authorList>
    </citation>
    <scope>NUCLEOTIDE SEQUENCE</scope>
    <source>
        <strain evidence="12">S37H4</strain>
    </source>
</reference>
<comment type="catalytic activity">
    <reaction evidence="8 9">
        <text>N(6)-[(R)-lipoyl]-L-lysyl-[protein] + pyruvate + H(+) = N(6)-[(R)-S(8)-acetyldihydrolipoyl]-L-lysyl-[protein] + CO2</text>
        <dbReference type="Rhea" id="RHEA:19189"/>
        <dbReference type="Rhea" id="RHEA-COMP:10474"/>
        <dbReference type="Rhea" id="RHEA-COMP:10478"/>
        <dbReference type="ChEBI" id="CHEBI:15361"/>
        <dbReference type="ChEBI" id="CHEBI:15378"/>
        <dbReference type="ChEBI" id="CHEBI:16526"/>
        <dbReference type="ChEBI" id="CHEBI:83099"/>
        <dbReference type="ChEBI" id="CHEBI:83111"/>
        <dbReference type="EC" id="1.2.4.1"/>
    </reaction>
</comment>
<dbReference type="InterPro" id="IPR002048">
    <property type="entry name" value="EF_hand_dom"/>
</dbReference>
<dbReference type="InterPro" id="IPR009014">
    <property type="entry name" value="Transketo_C/PFOR_II"/>
</dbReference>
<dbReference type="InterPro" id="IPR029061">
    <property type="entry name" value="THDP-binding"/>
</dbReference>
<dbReference type="NCBIfam" id="TIGR00759">
    <property type="entry name" value="aceE"/>
    <property type="match status" value="1"/>
</dbReference>
<dbReference type="GO" id="GO:0004739">
    <property type="term" value="F:pyruvate dehydrogenase (acetyl-transferring) activity"/>
    <property type="evidence" value="ECO:0007669"/>
    <property type="project" value="UniProtKB-EC"/>
</dbReference>
<dbReference type="FunFam" id="3.40.50.970:FF:000011">
    <property type="entry name" value="Pyruvate dehydrogenase E1 component"/>
    <property type="match status" value="1"/>
</dbReference>
<protein>
    <recommendedName>
        <fullName evidence="4 9">Pyruvate dehydrogenase E1 component</fullName>
        <ecNumber evidence="3 9">1.2.4.1</ecNumber>
    </recommendedName>
</protein>
<evidence type="ECO:0000256" key="7">
    <source>
        <dbReference type="ARBA" id="ARBA00023317"/>
    </source>
</evidence>
<evidence type="ECO:0000256" key="9">
    <source>
        <dbReference type="PIRNR" id="PIRNR000156"/>
    </source>
</evidence>
<dbReference type="Pfam" id="PF22613">
    <property type="entry name" value="Transketolase_C_1"/>
    <property type="match status" value="1"/>
</dbReference>
<dbReference type="InterPro" id="IPR004660">
    <property type="entry name" value="PDH_E1"/>
</dbReference>
<dbReference type="RefSeq" id="WP_201431261.1">
    <property type="nucleotide sequence ID" value="NZ_JAEQBW010000004.1"/>
</dbReference>
<comment type="caution">
    <text evidence="12">The sequence shown here is derived from an EMBL/GenBank/DDBJ whole genome shotgun (WGS) entry which is preliminary data.</text>
</comment>
<dbReference type="InterPro" id="IPR055152">
    <property type="entry name" value="Transketolase-like_C_2"/>
</dbReference>
<dbReference type="InterPro" id="IPR051157">
    <property type="entry name" value="PDH/Transketolase"/>
</dbReference>
<dbReference type="InterPro" id="IPR035807">
    <property type="entry name" value="PDC_E1_N"/>
</dbReference>
<evidence type="ECO:0000259" key="11">
    <source>
        <dbReference type="PROSITE" id="PS50222"/>
    </source>
</evidence>
<feature type="binding site" evidence="10">
    <location>
        <position position="260"/>
    </location>
    <ligand>
        <name>Mg(2+)</name>
        <dbReference type="ChEBI" id="CHEBI:18420"/>
    </ligand>
</feature>
<evidence type="ECO:0000256" key="8">
    <source>
        <dbReference type="ARBA" id="ARBA00051231"/>
    </source>
</evidence>
<dbReference type="AlphaFoldDB" id="A0A935C8M7"/>
<dbReference type="SUPFAM" id="SSF52922">
    <property type="entry name" value="TK C-terminal domain-like"/>
    <property type="match status" value="1"/>
</dbReference>
<dbReference type="PROSITE" id="PS50222">
    <property type="entry name" value="EF_HAND_2"/>
    <property type="match status" value="1"/>
</dbReference>
<keyword evidence="10" id="KW-0479">Metal-binding</keyword>